<dbReference type="Gene3D" id="3.30.565.10">
    <property type="entry name" value="Histidine kinase-like ATPase, C-terminal domain"/>
    <property type="match status" value="1"/>
</dbReference>
<feature type="transmembrane region" description="Helical" evidence="12">
    <location>
        <begin position="20"/>
        <end position="40"/>
    </location>
</feature>
<keyword evidence="6" id="KW-0418">Kinase</keyword>
<dbReference type="PROSITE" id="PS50109">
    <property type="entry name" value="HIS_KIN"/>
    <property type="match status" value="1"/>
</dbReference>
<evidence type="ECO:0000256" key="3">
    <source>
        <dbReference type="ARBA" id="ARBA00022679"/>
    </source>
</evidence>
<dbReference type="Pfam" id="PF02518">
    <property type="entry name" value="HATPase_c"/>
    <property type="match status" value="1"/>
</dbReference>
<comment type="subcellular location">
    <subcellularLocation>
        <location evidence="1">Membrane</location>
        <topology evidence="1">Multi-pass membrane protein</topology>
    </subcellularLocation>
</comment>
<dbReference type="Pfam" id="PF00512">
    <property type="entry name" value="HisKA"/>
    <property type="match status" value="1"/>
</dbReference>
<keyword evidence="5" id="KW-0547">Nucleotide-binding</keyword>
<dbReference type="Pfam" id="PF13675">
    <property type="entry name" value="PilJ"/>
    <property type="match status" value="1"/>
</dbReference>
<dbReference type="InterPro" id="IPR029095">
    <property type="entry name" value="NarX-like_N"/>
</dbReference>
<protein>
    <submittedName>
        <fullName evidence="16">Uncharacterized protein</fullName>
    </submittedName>
</protein>
<dbReference type="SMART" id="SM00091">
    <property type="entry name" value="PAS"/>
    <property type="match status" value="2"/>
</dbReference>
<feature type="transmembrane region" description="Helical" evidence="12">
    <location>
        <begin position="192"/>
        <end position="215"/>
    </location>
</feature>
<evidence type="ECO:0000256" key="8">
    <source>
        <dbReference type="ARBA" id="ARBA00022989"/>
    </source>
</evidence>
<dbReference type="InterPro" id="IPR001610">
    <property type="entry name" value="PAC"/>
</dbReference>
<evidence type="ECO:0000313" key="16">
    <source>
        <dbReference type="EMBL" id="VAX23154.1"/>
    </source>
</evidence>
<dbReference type="InterPro" id="IPR003594">
    <property type="entry name" value="HATPase_dom"/>
</dbReference>
<dbReference type="SUPFAM" id="SSF47384">
    <property type="entry name" value="Homodimeric domain of signal transducing histidine kinase"/>
    <property type="match status" value="1"/>
</dbReference>
<feature type="domain" description="PAS" evidence="14">
    <location>
        <begin position="380"/>
        <end position="434"/>
    </location>
</feature>
<dbReference type="InterPro" id="IPR003661">
    <property type="entry name" value="HisK_dim/P_dom"/>
</dbReference>
<keyword evidence="10 12" id="KW-0472">Membrane</keyword>
<dbReference type="InterPro" id="IPR036097">
    <property type="entry name" value="HisK_dim/P_sf"/>
</dbReference>
<dbReference type="CDD" id="cd00082">
    <property type="entry name" value="HisKA"/>
    <property type="match status" value="1"/>
</dbReference>
<proteinExistence type="predicted"/>
<feature type="domain" description="Histidine kinase" evidence="13">
    <location>
        <begin position="528"/>
        <end position="746"/>
    </location>
</feature>
<keyword evidence="4 12" id="KW-0812">Transmembrane</keyword>
<evidence type="ECO:0000256" key="9">
    <source>
        <dbReference type="ARBA" id="ARBA00023012"/>
    </source>
</evidence>
<dbReference type="InterPro" id="IPR000700">
    <property type="entry name" value="PAS-assoc_C"/>
</dbReference>
<dbReference type="InterPro" id="IPR004358">
    <property type="entry name" value="Sig_transdc_His_kin-like_C"/>
</dbReference>
<evidence type="ECO:0000256" key="4">
    <source>
        <dbReference type="ARBA" id="ARBA00022692"/>
    </source>
</evidence>
<organism evidence="16">
    <name type="scientific">hydrothermal vent metagenome</name>
    <dbReference type="NCBI Taxonomy" id="652676"/>
    <lineage>
        <taxon>unclassified sequences</taxon>
        <taxon>metagenomes</taxon>
        <taxon>ecological metagenomes</taxon>
    </lineage>
</organism>
<dbReference type="SMART" id="SM00086">
    <property type="entry name" value="PAC"/>
    <property type="match status" value="2"/>
</dbReference>
<keyword evidence="9" id="KW-0902">Two-component regulatory system</keyword>
<dbReference type="NCBIfam" id="TIGR00229">
    <property type="entry name" value="sensory_box"/>
    <property type="match status" value="2"/>
</dbReference>
<evidence type="ECO:0000256" key="5">
    <source>
        <dbReference type="ARBA" id="ARBA00022741"/>
    </source>
</evidence>
<dbReference type="SMART" id="SM00388">
    <property type="entry name" value="HisKA"/>
    <property type="match status" value="1"/>
</dbReference>
<sequence length="754" mass="84725">MSYGRKPVYTPFNNNISFKYILALGIIAALSLAGYFSFYLHIATMEKSSTAINISGRQHMLSQRVTMFALFLIESKDKTERVEWRKDLLETLSVMEKAHDGLINGNPGIELPSEMSPAVRSIYFEPPELLDSNIRKFMAKARALANEPDEKLSWNNPNFRYILKAVNSDLADSLDAVTAQYQKDGEKHAANLRYMGGGALSLIMLTLLIEGLFIFQPMTRRIRKEADRLIESESKLTQFKTTLDQTLDCVFMFYPDTLNFFYVNQGALNQIGYTREEMLEMTALSIKPEFTEAEFRKMLAPLLDGSKASLTFETVHRHKNGSLISVEIFLQYMLHVDGTSHFVAMVRDITERMLVKEALQSANELLEIRVNERTAELMEANERLGKITSAINEGIIMASGNGKISYWNPAAKRIFGFTTKEAIGMDIHKLIIPKRYRERHIKGMAEFAKTGSGPAIGKTVELFGLRKNGEEFPLELSISSIRINDSWNAISTIRDISERKHSEKKLHEQSELLKQSEKLAAIGELASGVAHELNQPLNHIHITSQLLNKILTKEKVDNNACLEELNIISENVQRAVEIIRNMRDFSRKESSDNCPFDVIQAINSAVMMFGSQLVTRNISLGMNVPEQPVIALGAQNRLSQVIVNMITNARDALDFLNNGRRKTITIDVRDWKSGVAILVKDNGSGIPKAIIKEIFNPFFTTKPPGEGTGLGLAISHKIIQQFGGDLEVDSEHGVGTTFAIKLLKPKEENCENQK</sequence>
<dbReference type="InterPro" id="IPR000014">
    <property type="entry name" value="PAS"/>
</dbReference>
<keyword evidence="7" id="KW-0067">ATP-binding</keyword>
<dbReference type="AlphaFoldDB" id="A0A3B1CGR3"/>
<dbReference type="SUPFAM" id="SSF55874">
    <property type="entry name" value="ATPase domain of HSP90 chaperone/DNA topoisomerase II/histidine kinase"/>
    <property type="match status" value="1"/>
</dbReference>
<evidence type="ECO:0000256" key="12">
    <source>
        <dbReference type="SAM" id="Phobius"/>
    </source>
</evidence>
<evidence type="ECO:0000256" key="1">
    <source>
        <dbReference type="ARBA" id="ARBA00004141"/>
    </source>
</evidence>
<evidence type="ECO:0000256" key="10">
    <source>
        <dbReference type="ARBA" id="ARBA00023136"/>
    </source>
</evidence>
<accession>A0A3B1CGR3</accession>
<dbReference type="PRINTS" id="PR00344">
    <property type="entry name" value="BCTRLSENSOR"/>
</dbReference>
<dbReference type="GO" id="GO:0000155">
    <property type="term" value="F:phosphorelay sensor kinase activity"/>
    <property type="evidence" value="ECO:0007669"/>
    <property type="project" value="InterPro"/>
</dbReference>
<dbReference type="Gene3D" id="1.10.287.130">
    <property type="match status" value="1"/>
</dbReference>
<evidence type="ECO:0000256" key="2">
    <source>
        <dbReference type="ARBA" id="ARBA00022553"/>
    </source>
</evidence>
<dbReference type="InterPro" id="IPR005467">
    <property type="entry name" value="His_kinase_dom"/>
</dbReference>
<keyword evidence="8 12" id="KW-1133">Transmembrane helix</keyword>
<reference evidence="16" key="1">
    <citation type="submission" date="2018-06" db="EMBL/GenBank/DDBJ databases">
        <authorList>
            <person name="Zhirakovskaya E."/>
        </authorList>
    </citation>
    <scope>NUCLEOTIDE SEQUENCE</scope>
</reference>
<dbReference type="PANTHER" id="PTHR43065">
    <property type="entry name" value="SENSOR HISTIDINE KINASE"/>
    <property type="match status" value="1"/>
</dbReference>
<dbReference type="InterPro" id="IPR035965">
    <property type="entry name" value="PAS-like_dom_sf"/>
</dbReference>
<keyword evidence="2" id="KW-0597">Phosphoprotein</keyword>
<name>A0A3B1CGR3_9ZZZZ</name>
<dbReference type="Pfam" id="PF13426">
    <property type="entry name" value="PAS_9"/>
    <property type="match status" value="2"/>
</dbReference>
<dbReference type="GO" id="GO:0005524">
    <property type="term" value="F:ATP binding"/>
    <property type="evidence" value="ECO:0007669"/>
    <property type="project" value="UniProtKB-KW"/>
</dbReference>
<keyword evidence="3" id="KW-0808">Transferase</keyword>
<evidence type="ECO:0000256" key="7">
    <source>
        <dbReference type="ARBA" id="ARBA00022840"/>
    </source>
</evidence>
<evidence type="ECO:0000259" key="13">
    <source>
        <dbReference type="PROSITE" id="PS50109"/>
    </source>
</evidence>
<dbReference type="Gene3D" id="3.30.450.20">
    <property type="entry name" value="PAS domain"/>
    <property type="match status" value="2"/>
</dbReference>
<dbReference type="CDD" id="cd00130">
    <property type="entry name" value="PAS"/>
    <property type="match status" value="2"/>
</dbReference>
<evidence type="ECO:0000259" key="14">
    <source>
        <dbReference type="PROSITE" id="PS50112"/>
    </source>
</evidence>
<feature type="domain" description="PAC" evidence="15">
    <location>
        <begin position="310"/>
        <end position="361"/>
    </location>
</feature>
<dbReference type="GO" id="GO:0016020">
    <property type="term" value="C:membrane"/>
    <property type="evidence" value="ECO:0007669"/>
    <property type="project" value="UniProtKB-SubCell"/>
</dbReference>
<dbReference type="InterPro" id="IPR036890">
    <property type="entry name" value="HATPase_C_sf"/>
</dbReference>
<dbReference type="SUPFAM" id="SSF55785">
    <property type="entry name" value="PYP-like sensor domain (PAS domain)"/>
    <property type="match status" value="2"/>
</dbReference>
<feature type="domain" description="PAC" evidence="15">
    <location>
        <begin position="458"/>
        <end position="508"/>
    </location>
</feature>
<dbReference type="PROSITE" id="PS50112">
    <property type="entry name" value="PAS"/>
    <property type="match status" value="1"/>
</dbReference>
<dbReference type="EMBL" id="UOGA01000239">
    <property type="protein sequence ID" value="VAX23154.1"/>
    <property type="molecule type" value="Genomic_DNA"/>
</dbReference>
<evidence type="ECO:0000256" key="11">
    <source>
        <dbReference type="SAM" id="Coils"/>
    </source>
</evidence>
<gene>
    <name evidence="16" type="ORF">MNBD_NITROSPINAE04-650</name>
</gene>
<keyword evidence="11" id="KW-0175">Coiled coil</keyword>
<dbReference type="SMART" id="SM00387">
    <property type="entry name" value="HATPase_c"/>
    <property type="match status" value="1"/>
</dbReference>
<feature type="coiled-coil region" evidence="11">
    <location>
        <begin position="356"/>
        <end position="383"/>
    </location>
</feature>
<dbReference type="PROSITE" id="PS50113">
    <property type="entry name" value="PAC"/>
    <property type="match status" value="2"/>
</dbReference>
<dbReference type="PANTHER" id="PTHR43065:SF10">
    <property type="entry name" value="PEROXIDE STRESS-ACTIVATED HISTIDINE KINASE MAK3"/>
    <property type="match status" value="1"/>
</dbReference>
<evidence type="ECO:0000256" key="6">
    <source>
        <dbReference type="ARBA" id="ARBA00022777"/>
    </source>
</evidence>
<evidence type="ECO:0000259" key="15">
    <source>
        <dbReference type="PROSITE" id="PS50113"/>
    </source>
</evidence>